<feature type="transmembrane region" description="Helical" evidence="2">
    <location>
        <begin position="565"/>
        <end position="590"/>
    </location>
</feature>
<keyword evidence="2" id="KW-1133">Transmembrane helix</keyword>
<comment type="caution">
    <text evidence="3">The sequence shown here is derived from an EMBL/GenBank/DDBJ whole genome shotgun (WGS) entry which is preliminary data.</text>
</comment>
<reference evidence="3" key="1">
    <citation type="submission" date="2020-10" db="EMBL/GenBank/DDBJ databases">
        <authorList>
            <person name="Gilroy R."/>
        </authorList>
    </citation>
    <scope>NUCLEOTIDE SEQUENCE</scope>
    <source>
        <strain evidence="3">ChiSjej1B19-7085</strain>
    </source>
</reference>
<reference evidence="3" key="2">
    <citation type="journal article" date="2021" name="PeerJ">
        <title>Extensive microbial diversity within the chicken gut microbiome revealed by metagenomics and culture.</title>
        <authorList>
            <person name="Gilroy R."/>
            <person name="Ravi A."/>
            <person name="Getino M."/>
            <person name="Pursley I."/>
            <person name="Horton D.L."/>
            <person name="Alikhan N.F."/>
            <person name="Baker D."/>
            <person name="Gharbi K."/>
            <person name="Hall N."/>
            <person name="Watson M."/>
            <person name="Adriaenssens E.M."/>
            <person name="Foster-Nyarko E."/>
            <person name="Jarju S."/>
            <person name="Secka A."/>
            <person name="Antonio M."/>
            <person name="Oren A."/>
            <person name="Chaudhuri R.R."/>
            <person name="La Ragione R."/>
            <person name="Hildebrand F."/>
            <person name="Pallen M.J."/>
        </authorList>
    </citation>
    <scope>NUCLEOTIDE SEQUENCE</scope>
    <source>
        <strain evidence="3">ChiSjej1B19-7085</strain>
    </source>
</reference>
<feature type="transmembrane region" description="Helical" evidence="2">
    <location>
        <begin position="119"/>
        <end position="141"/>
    </location>
</feature>
<name>A0A9D1DQP1_9FIRM</name>
<dbReference type="Proteomes" id="UP000886785">
    <property type="component" value="Unassembled WGS sequence"/>
</dbReference>
<evidence type="ECO:0000256" key="2">
    <source>
        <dbReference type="SAM" id="Phobius"/>
    </source>
</evidence>
<proteinExistence type="predicted"/>
<evidence type="ECO:0000313" key="4">
    <source>
        <dbReference type="Proteomes" id="UP000886785"/>
    </source>
</evidence>
<gene>
    <name evidence="3" type="ORF">IAA54_06045</name>
</gene>
<evidence type="ECO:0000313" key="3">
    <source>
        <dbReference type="EMBL" id="HIR57211.1"/>
    </source>
</evidence>
<feature type="compositionally biased region" description="Basic and acidic residues" evidence="1">
    <location>
        <begin position="21"/>
        <end position="30"/>
    </location>
</feature>
<evidence type="ECO:0000256" key="1">
    <source>
        <dbReference type="SAM" id="MobiDB-lite"/>
    </source>
</evidence>
<keyword evidence="2" id="KW-0812">Transmembrane</keyword>
<dbReference type="EMBL" id="DVHF01000072">
    <property type="protein sequence ID" value="HIR57211.1"/>
    <property type="molecule type" value="Genomic_DNA"/>
</dbReference>
<protein>
    <submittedName>
        <fullName evidence="3">GldG family protein</fullName>
    </submittedName>
</protein>
<accession>A0A9D1DQP1</accession>
<feature type="compositionally biased region" description="Basic and acidic residues" evidence="1">
    <location>
        <begin position="80"/>
        <end position="93"/>
    </location>
</feature>
<sequence length="595" mass="64849">MDNEKKPVGGQSPEEAAAEDTAARTEEAQAKDTAAAENTNTSGDQAEAADQPEGSGEAPEQETEAEAPQDGPKISPEVEAAAKQEAAEEEMKKKAQANAPKASRKNIFASSKFKHGGMATAFTAGFIVIVILINVVVSILGERFPSLNIDLTAQSVNTLSEDSIEVVDSVSRPTTITILAPEDSIEQLSYAGMSYSQVANIAERMAERNSNITVQYVDIDANPAFASQYPDDQLATGSVIVETDLRHRVLSISDLFSVSSNYQTGESAYYSQVDGALASAVNQANSEELPVIAFATGHGEMMETSSLEQLLSTNNFEPVTFNMLTDEIPEDTQVIVIASPSTDYTVEEIAKLDAFLNDETKEMNRTLFITFYPAQEELPNLSTFLAEWGMEVSRDMIAESDSSRYIMDPTWIVSDLNTEEVVFNDESTDYGYIVMPQTVPITTLFDGRADVSTYVLAQTGSECYLMDPMTGEASEETGSYNTIVMGQKYFNNVNGSSNLYRANVIVSGSMPMFTSTFLNSSAYGNQQYTLDMMRYATGTTDSNMGVYVQPVQMNAQDITLTGYSVVWLGLGVFTFLPFIVLMIAAIVVYVKRRHL</sequence>
<dbReference type="AlphaFoldDB" id="A0A9D1DQP1"/>
<organism evidence="3 4">
    <name type="scientific">Candidatus Gallacutalibacter pullicola</name>
    <dbReference type="NCBI Taxonomy" id="2840830"/>
    <lineage>
        <taxon>Bacteria</taxon>
        <taxon>Bacillati</taxon>
        <taxon>Bacillota</taxon>
        <taxon>Clostridia</taxon>
        <taxon>Eubacteriales</taxon>
        <taxon>Candidatus Gallacutalibacter</taxon>
    </lineage>
</organism>
<keyword evidence="2" id="KW-0472">Membrane</keyword>
<feature type="region of interest" description="Disordered" evidence="1">
    <location>
        <begin position="1"/>
        <end position="101"/>
    </location>
</feature>